<accession>Q230Y9</accession>
<dbReference type="Gene3D" id="3.40.1410.10">
    <property type="entry name" value="Chorismate lyase-like"/>
    <property type="match status" value="1"/>
</dbReference>
<dbReference type="eggNOG" id="ENOG502RARR">
    <property type="taxonomic scope" value="Eukaryota"/>
</dbReference>
<dbReference type="Pfam" id="PF01947">
    <property type="entry name" value="Rv2949c-like"/>
    <property type="match status" value="1"/>
</dbReference>
<evidence type="ECO:0000313" key="2">
    <source>
        <dbReference type="Proteomes" id="UP000009168"/>
    </source>
</evidence>
<dbReference type="InterPro" id="IPR002800">
    <property type="entry name" value="Rv2949c-like"/>
</dbReference>
<dbReference type="InterPro" id="IPR028978">
    <property type="entry name" value="Chorismate_lyase_/UTRA_dom_sf"/>
</dbReference>
<dbReference type="AlphaFoldDB" id="Q230Y9"/>
<sequence>MENSLKILQSFTRDSTDSQFTTMWRLILLSDGSNTKNLESITQETVKTEVVSEEDILNEQKALANESLLFNIFENKTFSDSELVKRVVILNSKQQPLVYARSYWPKAKYEQVMKNKQVAIGHNMTQAKLEYFREIKSINTVLWDDKLNSYNGEGNDQKENFARGYIIYKNGEPMTYIEEFFTHQINKFLN</sequence>
<keyword evidence="1" id="KW-0456">Lyase</keyword>
<dbReference type="KEGG" id="tet:TTHERM_00433700"/>
<reference evidence="2" key="1">
    <citation type="journal article" date="2006" name="PLoS Biol.">
        <title>Macronuclear genome sequence of the ciliate Tetrahymena thermophila, a model eukaryote.</title>
        <authorList>
            <person name="Eisen J.A."/>
            <person name="Coyne R.S."/>
            <person name="Wu M."/>
            <person name="Wu D."/>
            <person name="Thiagarajan M."/>
            <person name="Wortman J.R."/>
            <person name="Badger J.H."/>
            <person name="Ren Q."/>
            <person name="Amedeo P."/>
            <person name="Jones K.M."/>
            <person name="Tallon L.J."/>
            <person name="Delcher A.L."/>
            <person name="Salzberg S.L."/>
            <person name="Silva J.C."/>
            <person name="Haas B.J."/>
            <person name="Majoros W.H."/>
            <person name="Farzad M."/>
            <person name="Carlton J.M."/>
            <person name="Smith R.K. Jr."/>
            <person name="Garg J."/>
            <person name="Pearlman R.E."/>
            <person name="Karrer K.M."/>
            <person name="Sun L."/>
            <person name="Manning G."/>
            <person name="Elde N.C."/>
            <person name="Turkewitz A.P."/>
            <person name="Asai D.J."/>
            <person name="Wilkes D.E."/>
            <person name="Wang Y."/>
            <person name="Cai H."/>
            <person name="Collins K."/>
            <person name="Stewart B.A."/>
            <person name="Lee S.R."/>
            <person name="Wilamowska K."/>
            <person name="Weinberg Z."/>
            <person name="Ruzzo W.L."/>
            <person name="Wloga D."/>
            <person name="Gaertig J."/>
            <person name="Frankel J."/>
            <person name="Tsao C.-C."/>
            <person name="Gorovsky M.A."/>
            <person name="Keeling P.J."/>
            <person name="Waller R.F."/>
            <person name="Patron N.J."/>
            <person name="Cherry J.M."/>
            <person name="Stover N.A."/>
            <person name="Krieger C.J."/>
            <person name="del Toro C."/>
            <person name="Ryder H.F."/>
            <person name="Williamson S.C."/>
            <person name="Barbeau R.A."/>
            <person name="Hamilton E.P."/>
            <person name="Orias E."/>
        </authorList>
    </citation>
    <scope>NUCLEOTIDE SEQUENCE [LARGE SCALE GENOMIC DNA]</scope>
    <source>
        <strain evidence="2">SB210</strain>
    </source>
</reference>
<dbReference type="GeneID" id="7843350"/>
<dbReference type="EMBL" id="GG662532">
    <property type="protein sequence ID" value="EAR91150.1"/>
    <property type="molecule type" value="Genomic_DNA"/>
</dbReference>
<keyword evidence="2" id="KW-1185">Reference proteome</keyword>
<gene>
    <name evidence="1" type="ORF">TTHERM_00433700</name>
</gene>
<dbReference type="GO" id="GO:0016829">
    <property type="term" value="F:lyase activity"/>
    <property type="evidence" value="ECO:0007669"/>
    <property type="project" value="UniProtKB-KW"/>
</dbReference>
<evidence type="ECO:0000313" key="1">
    <source>
        <dbReference type="EMBL" id="EAR91150.1"/>
    </source>
</evidence>
<dbReference type="Proteomes" id="UP000009168">
    <property type="component" value="Unassembled WGS sequence"/>
</dbReference>
<name>Q230Y9_TETTS</name>
<dbReference type="OrthoDB" id="89176at2759"/>
<protein>
    <submittedName>
        <fullName evidence="1">4-hydroxybenzoate synthetase (Chorismate lyase) protein, putative</fullName>
    </submittedName>
</protein>
<dbReference type="OMA" id="AESWWNQ"/>
<organism evidence="1 2">
    <name type="scientific">Tetrahymena thermophila (strain SB210)</name>
    <dbReference type="NCBI Taxonomy" id="312017"/>
    <lineage>
        <taxon>Eukaryota</taxon>
        <taxon>Sar</taxon>
        <taxon>Alveolata</taxon>
        <taxon>Ciliophora</taxon>
        <taxon>Intramacronucleata</taxon>
        <taxon>Oligohymenophorea</taxon>
        <taxon>Hymenostomatida</taxon>
        <taxon>Tetrahymenina</taxon>
        <taxon>Tetrahymenidae</taxon>
        <taxon>Tetrahymena</taxon>
    </lineage>
</organism>
<dbReference type="HOGENOM" id="CLU_1430707_0_0_1"/>
<dbReference type="RefSeq" id="XP_001011395.1">
    <property type="nucleotide sequence ID" value="XM_001011395.1"/>
</dbReference>
<dbReference type="SUPFAM" id="SSF64288">
    <property type="entry name" value="Chorismate lyase-like"/>
    <property type="match status" value="1"/>
</dbReference>
<proteinExistence type="predicted"/>
<dbReference type="InParanoid" id="Q230Y9"/>